<feature type="region of interest" description="Disordered" evidence="1">
    <location>
        <begin position="30"/>
        <end position="63"/>
    </location>
</feature>
<evidence type="ECO:0000313" key="5">
    <source>
        <dbReference type="Proteomes" id="UP000070328"/>
    </source>
</evidence>
<keyword evidence="2" id="KW-0812">Transmembrane</keyword>
<accession>A0A135SRR0</accession>
<feature type="compositionally biased region" description="Polar residues" evidence="1">
    <location>
        <begin position="30"/>
        <end position="39"/>
    </location>
</feature>
<protein>
    <recommendedName>
        <fullName evidence="3">DUF6594 domain-containing protein</fullName>
    </recommendedName>
</protein>
<feature type="transmembrane region" description="Helical" evidence="2">
    <location>
        <begin position="310"/>
        <end position="329"/>
    </location>
</feature>
<proteinExistence type="predicted"/>
<keyword evidence="2" id="KW-1133">Transmembrane helix</keyword>
<reference evidence="4 5" key="1">
    <citation type="submission" date="2014-02" db="EMBL/GenBank/DDBJ databases">
        <title>The genome sequence of Colletotrichum simmondsii CBS122122.</title>
        <authorList>
            <person name="Baroncelli R."/>
            <person name="Thon M.R."/>
        </authorList>
    </citation>
    <scope>NUCLEOTIDE SEQUENCE [LARGE SCALE GENOMIC DNA]</scope>
    <source>
        <strain evidence="4 5">CBS122122</strain>
    </source>
</reference>
<evidence type="ECO:0000256" key="2">
    <source>
        <dbReference type="SAM" id="Phobius"/>
    </source>
</evidence>
<dbReference type="Pfam" id="PF20237">
    <property type="entry name" value="DUF6594"/>
    <property type="match status" value="1"/>
</dbReference>
<keyword evidence="5" id="KW-1185">Reference proteome</keyword>
<dbReference type="Proteomes" id="UP000070328">
    <property type="component" value="Unassembled WGS sequence"/>
</dbReference>
<dbReference type="InterPro" id="IPR046529">
    <property type="entry name" value="DUF6594"/>
</dbReference>
<feature type="transmembrane region" description="Helical" evidence="2">
    <location>
        <begin position="282"/>
        <end position="303"/>
    </location>
</feature>
<comment type="caution">
    <text evidence="4">The sequence shown here is derived from an EMBL/GenBank/DDBJ whole genome shotgun (WGS) entry which is preliminary data.</text>
</comment>
<evidence type="ECO:0000259" key="3">
    <source>
        <dbReference type="Pfam" id="PF20237"/>
    </source>
</evidence>
<organism evidence="4 5">
    <name type="scientific">Colletotrichum simmondsii</name>
    <dbReference type="NCBI Taxonomy" id="703756"/>
    <lineage>
        <taxon>Eukaryota</taxon>
        <taxon>Fungi</taxon>
        <taxon>Dikarya</taxon>
        <taxon>Ascomycota</taxon>
        <taxon>Pezizomycotina</taxon>
        <taxon>Sordariomycetes</taxon>
        <taxon>Hypocreomycetidae</taxon>
        <taxon>Glomerellales</taxon>
        <taxon>Glomerellaceae</taxon>
        <taxon>Colletotrichum</taxon>
        <taxon>Colletotrichum acutatum species complex</taxon>
    </lineage>
</organism>
<feature type="transmembrane region" description="Helical" evidence="2">
    <location>
        <begin position="255"/>
        <end position="276"/>
    </location>
</feature>
<keyword evidence="2" id="KW-0472">Membrane</keyword>
<gene>
    <name evidence="4" type="ORF">CSIM01_05656</name>
</gene>
<dbReference type="EMBL" id="JFBX01000454">
    <property type="protein sequence ID" value="KXH38531.1"/>
    <property type="molecule type" value="Genomic_DNA"/>
</dbReference>
<name>A0A135SRR0_9PEZI</name>
<feature type="domain" description="DUF6594" evidence="3">
    <location>
        <begin position="257"/>
        <end position="322"/>
    </location>
</feature>
<evidence type="ECO:0000313" key="4">
    <source>
        <dbReference type="EMBL" id="KXH38531.1"/>
    </source>
</evidence>
<sequence length="337" mass="37932">MQSTTVHSSPQIMEDEEIKKIQTAINTLLKASQGTNGTSERLPGRPAVAPRSKENGIDDNQQDSNMDFAWEMAAKLHAKNFIRLVSKKPPILHTVYRLLNKLHMGDWGYRVNIAEMQRMYLRALQVSLVDKAVKMQAQGDKSGTENVHKEGRHLPGLLRDYTQAVQDYEYMTKVSQQPFDFFIASSERYHDNYILDQVMGKHGVGGRQFADPPRMTYESMKLHALPTGPWGNEDFPEPLGGTRNASAKAVLRRNFWLKIMGALVGGAFLVGPMWLLVLRRELYYNLGVSTGFVFAFGFLMVGCVDRLDQVFASTLAYAAVLMVFVGVMFDKQFPEGA</sequence>
<dbReference type="OrthoDB" id="4831964at2759"/>
<evidence type="ECO:0000256" key="1">
    <source>
        <dbReference type="SAM" id="MobiDB-lite"/>
    </source>
</evidence>
<dbReference type="AlphaFoldDB" id="A0A135SRR0"/>